<dbReference type="RefSeq" id="WP_024766788.1">
    <property type="nucleotide sequence ID" value="NZ_CP049140.1"/>
</dbReference>
<dbReference type="Pfam" id="PF06791">
    <property type="entry name" value="TMP_2"/>
    <property type="match status" value="1"/>
</dbReference>
<feature type="region of interest" description="Disordered" evidence="2">
    <location>
        <begin position="864"/>
        <end position="920"/>
    </location>
</feature>
<protein>
    <recommendedName>
        <fullName evidence="3">Bacteriophage tail tape measure N-terminal domain-containing protein</fullName>
    </recommendedName>
</protein>
<organism evidence="4 5">
    <name type="scientific">Pseudomonas nitroreducens</name>
    <dbReference type="NCBI Taxonomy" id="46680"/>
    <lineage>
        <taxon>Bacteria</taxon>
        <taxon>Pseudomonadati</taxon>
        <taxon>Pseudomonadota</taxon>
        <taxon>Gammaproteobacteria</taxon>
        <taxon>Pseudomonadales</taxon>
        <taxon>Pseudomonadaceae</taxon>
        <taxon>Pseudomonas</taxon>
    </lineage>
</organism>
<feature type="compositionally biased region" description="Low complexity" evidence="2">
    <location>
        <begin position="1166"/>
        <end position="1180"/>
    </location>
</feature>
<dbReference type="InterPro" id="IPR009628">
    <property type="entry name" value="Phage_tape_measure_N"/>
</dbReference>
<feature type="domain" description="Bacteriophage tail tape measure N-terminal" evidence="3">
    <location>
        <begin position="223"/>
        <end position="345"/>
    </location>
</feature>
<dbReference type="AlphaFoldDB" id="A0A6G6IV25"/>
<dbReference type="EMBL" id="CP049140">
    <property type="protein sequence ID" value="QIE86995.1"/>
    <property type="molecule type" value="Genomic_DNA"/>
</dbReference>
<dbReference type="PANTHER" id="PTHR45615:SF80">
    <property type="entry name" value="GRIP DOMAIN-CONTAINING PROTEIN"/>
    <property type="match status" value="1"/>
</dbReference>
<dbReference type="KEGG" id="pnt:G5B91_12250"/>
<keyword evidence="1" id="KW-0175">Coiled coil</keyword>
<gene>
    <name evidence="4" type="ORF">G5B91_12250</name>
</gene>
<evidence type="ECO:0000256" key="2">
    <source>
        <dbReference type="SAM" id="MobiDB-lite"/>
    </source>
</evidence>
<evidence type="ECO:0000259" key="3">
    <source>
        <dbReference type="Pfam" id="PF06791"/>
    </source>
</evidence>
<dbReference type="PANTHER" id="PTHR45615">
    <property type="entry name" value="MYOSIN HEAVY CHAIN, NON-MUSCLE"/>
    <property type="match status" value="1"/>
</dbReference>
<evidence type="ECO:0000313" key="5">
    <source>
        <dbReference type="Proteomes" id="UP000501063"/>
    </source>
</evidence>
<proteinExistence type="predicted"/>
<feature type="region of interest" description="Disordered" evidence="2">
    <location>
        <begin position="116"/>
        <end position="138"/>
    </location>
</feature>
<feature type="region of interest" description="Disordered" evidence="2">
    <location>
        <begin position="1159"/>
        <end position="1181"/>
    </location>
</feature>
<dbReference type="Proteomes" id="UP000501063">
    <property type="component" value="Chromosome"/>
</dbReference>
<feature type="compositionally biased region" description="Basic and acidic residues" evidence="2">
    <location>
        <begin position="880"/>
        <end position="920"/>
    </location>
</feature>
<accession>A0A6G6IV25</accession>
<feature type="coiled-coil region" evidence="1">
    <location>
        <begin position="1060"/>
        <end position="1105"/>
    </location>
</feature>
<name>A0A6G6IV25_PSENT</name>
<sequence>MAGIKDRLIQFILRGKDEVSPAAKASTAAMDELREKTEELGKSLDSAKDARGLVNNLVSTERAIAQAQGSIGRVEKQIADLRDALAKSPDNKGLEVSLKAAEREASNLRRGLDQLNAKHADQQKAAKGAGVDTTRLSEEEKRLAGQIDNTKDEIAAANEELRRLAKQQNDTADSASGFSNAVDAVKTGVTEAAVKFSKWLVGIYLVDKALQGLGAGLSYARDGVMAFVSSGSDNEQALQQLEAALASTGNAAGLTADQLLKLADSIRSNSMLTTEDILSAETRLLSYTDIAANEFPEALQVVVDQAQRLGISVEQSAETVGKALQSPSDAMAALGRQGFKLEAGQKELMEQLEATGKKADAQRIILDMMTEAYGGAAAAARLNTFKGLLKGIGDQLGDFAGRVADAGAFDFLKSQLQELSDEIQAMADDGRLDRLADSLSHAFEVGVKWAKDFAKQLLKVDFKELVDGAAKFFNTIEEKVEATSRWVTIITTPFKVAINVLTATAAAGVSMITGIFSKTFSVIAKEAELIPESLGGPKIRAAIQGISDSLGKMSRDAYSQISQDTRDIGKAFDDLANSIEKSSKRQAQASTAAAGEALKAFKAASAEAMNNYLGSVSTFSQAMNALPFADTKERLNLLKVAITDAFNKKNIDQGQMEQLLDQIASKMRTLESSTKGATTADNERAAAITALKEKQKELIDQNLKGALSLEDLQVKHNALTEEIRKLEQSTTSAAVSIKSYQEAQDALNTARSVEQLKAFQKALFDAYNSKDINLEQFQQLHNQSAVAIDKLNAAAGKASPSVGGLATSLKSLADVQGAISQAKTDLDIDRIRKALTDMYKTGRITASEYNQEVAQLDAKQKELKQSTDALSKSTGDQAENADKATKSMEEQRRESGRLMEEQRRAMGEAMEAHRKGTEDTKEVTEGAIDFFGDQLAAARQPLAELSDEALRLFDSLQGLSSSELKLDTSSVESTEKALEQIRQSLADIGSISEVGMGGFGRWAVSLRRNSLQMQEATLEQKQSLLELLDEVDRSDTNLENFLTRATAARNSLGLLNDSDLRQLEGAIDSARQRMQQLQEGSKQTLTSLQEELAGLRGETEALDRSKFASRKADLQKQITDAQASGDNNALQNLMRAWSTLGQIESETNRQREQAAQEKLVEERNKAAPVAEPAAATPPTTRVIRFETPQGAKEVTVASEADETNLLGVLEQFRGRASG</sequence>
<feature type="compositionally biased region" description="Polar residues" evidence="2">
    <location>
        <begin position="866"/>
        <end position="877"/>
    </location>
</feature>
<evidence type="ECO:0000313" key="4">
    <source>
        <dbReference type="EMBL" id="QIE86995.1"/>
    </source>
</evidence>
<reference evidence="4 5" key="1">
    <citation type="submission" date="2020-02" db="EMBL/GenBank/DDBJ databases">
        <title>Integrative conjugative elements (ICEs) and plasmids drive adaptation of Pseudomonas nitroreducens strain HBP1 to wastewater environment.</title>
        <authorList>
            <person name="Sentchilo V."/>
            <person name="Carraro N."/>
            <person name="Bertelli C."/>
            <person name="van der Meer J.R."/>
        </authorList>
    </citation>
    <scope>NUCLEOTIDE SEQUENCE [LARGE SCALE GENOMIC DNA]</scope>
    <source>
        <strain evidence="4 5">HBP1</strain>
    </source>
</reference>
<evidence type="ECO:0000256" key="1">
    <source>
        <dbReference type="SAM" id="Coils"/>
    </source>
</evidence>